<dbReference type="Proteomes" id="UP000822688">
    <property type="component" value="Chromosome 1"/>
</dbReference>
<dbReference type="AlphaFoldDB" id="A0A8T0J650"/>
<comment type="caution">
    <text evidence="1">The sequence shown here is derived from an EMBL/GenBank/DDBJ whole genome shotgun (WGS) entry which is preliminary data.</text>
</comment>
<dbReference type="EMBL" id="CM026421">
    <property type="protein sequence ID" value="KAG0591404.1"/>
    <property type="molecule type" value="Genomic_DNA"/>
</dbReference>
<sequence>MFLMSIIARAALVMPTINSEMATAYRIERRIEVCSRGTQAHTRTRRWLYRWLATG</sequence>
<organism evidence="1 2">
    <name type="scientific">Ceratodon purpureus</name>
    <name type="common">Fire moss</name>
    <name type="synonym">Dicranum purpureum</name>
    <dbReference type="NCBI Taxonomy" id="3225"/>
    <lineage>
        <taxon>Eukaryota</taxon>
        <taxon>Viridiplantae</taxon>
        <taxon>Streptophyta</taxon>
        <taxon>Embryophyta</taxon>
        <taxon>Bryophyta</taxon>
        <taxon>Bryophytina</taxon>
        <taxon>Bryopsida</taxon>
        <taxon>Dicranidae</taxon>
        <taxon>Pseudoditrichales</taxon>
        <taxon>Ditrichaceae</taxon>
        <taxon>Ceratodon</taxon>
    </lineage>
</organism>
<evidence type="ECO:0000313" key="2">
    <source>
        <dbReference type="Proteomes" id="UP000822688"/>
    </source>
</evidence>
<evidence type="ECO:0000313" key="1">
    <source>
        <dbReference type="EMBL" id="KAG0591404.1"/>
    </source>
</evidence>
<proteinExistence type="predicted"/>
<reference evidence="1" key="1">
    <citation type="submission" date="2020-06" db="EMBL/GenBank/DDBJ databases">
        <title>WGS assembly of Ceratodon purpureus strain R40.</title>
        <authorList>
            <person name="Carey S.B."/>
            <person name="Jenkins J."/>
            <person name="Shu S."/>
            <person name="Lovell J.T."/>
            <person name="Sreedasyam A."/>
            <person name="Maumus F."/>
            <person name="Tiley G.P."/>
            <person name="Fernandez-Pozo N."/>
            <person name="Barry K."/>
            <person name="Chen C."/>
            <person name="Wang M."/>
            <person name="Lipzen A."/>
            <person name="Daum C."/>
            <person name="Saski C.A."/>
            <person name="Payton A.C."/>
            <person name="Mcbreen J.C."/>
            <person name="Conrad R.E."/>
            <person name="Kollar L.M."/>
            <person name="Olsson S."/>
            <person name="Huttunen S."/>
            <person name="Landis J.B."/>
            <person name="Wickett N.J."/>
            <person name="Johnson M.G."/>
            <person name="Rensing S.A."/>
            <person name="Grimwood J."/>
            <person name="Schmutz J."/>
            <person name="Mcdaniel S.F."/>
        </authorList>
    </citation>
    <scope>NUCLEOTIDE SEQUENCE</scope>
    <source>
        <strain evidence="1">R40</strain>
    </source>
</reference>
<name>A0A8T0J650_CERPU</name>
<protein>
    <submittedName>
        <fullName evidence="1">Uncharacterized protein</fullName>
    </submittedName>
</protein>
<accession>A0A8T0J650</accession>
<gene>
    <name evidence="1" type="ORF">KC19_1G173200</name>
</gene>
<keyword evidence="2" id="KW-1185">Reference proteome</keyword>